<feature type="domain" description="N-acetyltransferase" evidence="3">
    <location>
        <begin position="8"/>
        <end position="169"/>
    </location>
</feature>
<keyword evidence="5" id="KW-1185">Reference proteome</keyword>
<dbReference type="Proteomes" id="UP001204151">
    <property type="component" value="Unassembled WGS sequence"/>
</dbReference>
<dbReference type="PROSITE" id="PS51186">
    <property type="entry name" value="GNAT"/>
    <property type="match status" value="1"/>
</dbReference>
<evidence type="ECO:0000313" key="5">
    <source>
        <dbReference type="Proteomes" id="UP001204151"/>
    </source>
</evidence>
<dbReference type="Gene3D" id="3.40.630.30">
    <property type="match status" value="1"/>
</dbReference>
<dbReference type="EMBL" id="JANUGW010000015">
    <property type="protein sequence ID" value="MCS0583745.1"/>
    <property type="molecule type" value="Genomic_DNA"/>
</dbReference>
<gene>
    <name evidence="4" type="ORF">NX784_19300</name>
</gene>
<reference evidence="4 5" key="1">
    <citation type="submission" date="2022-08" db="EMBL/GenBank/DDBJ databases">
        <title>Reclassification of Massilia species as members of the genera Telluria, Duganella, Pseudoduganella, Mokoshia gen. nov. and Zemynaea gen. nov. using orthogonal and non-orthogonal genome-based approaches.</title>
        <authorList>
            <person name="Bowman J.P."/>
        </authorList>
    </citation>
    <scope>NUCLEOTIDE SEQUENCE [LARGE SCALE GENOMIC DNA]</scope>
    <source>
        <strain evidence="4 5">JCM 31316</strain>
    </source>
</reference>
<accession>A0ABT1ZUX2</accession>
<evidence type="ECO:0000256" key="2">
    <source>
        <dbReference type="ARBA" id="ARBA00023315"/>
    </source>
</evidence>
<comment type="caution">
    <text evidence="4">The sequence shown here is derived from an EMBL/GenBank/DDBJ whole genome shotgun (WGS) entry which is preliminary data.</text>
</comment>
<dbReference type="PANTHER" id="PTHR43877">
    <property type="entry name" value="AMINOALKYLPHOSPHONATE N-ACETYLTRANSFERASE-RELATED-RELATED"/>
    <property type="match status" value="1"/>
</dbReference>
<dbReference type="CDD" id="cd04301">
    <property type="entry name" value="NAT_SF"/>
    <property type="match status" value="1"/>
</dbReference>
<evidence type="ECO:0000256" key="1">
    <source>
        <dbReference type="ARBA" id="ARBA00022679"/>
    </source>
</evidence>
<name>A0ABT1ZUX2_9BURK</name>
<sequence length="178" mass="19689">MKMDAGGIHIRPLGAADVAAYRALRLENLRDFQYAHGPAYEDALAQSETWHADRLALPDYTWFGAFDGDLLAGVICLCAKKGSRLHHSAMLSSLMVTRSHQRAGVGRLLTAHLIDHARSLGHLRRLTLKLIDGNLPARRLYDAFGFQSFGVEPDAIYHEGGYRALHHLHLSLVSQATP</sequence>
<keyword evidence="1" id="KW-0808">Transferase</keyword>
<dbReference type="SUPFAM" id="SSF55729">
    <property type="entry name" value="Acyl-CoA N-acyltransferases (Nat)"/>
    <property type="match status" value="1"/>
</dbReference>
<keyword evidence="2" id="KW-0012">Acyltransferase</keyword>
<dbReference type="InterPro" id="IPR000182">
    <property type="entry name" value="GNAT_dom"/>
</dbReference>
<dbReference type="RefSeq" id="WP_258818320.1">
    <property type="nucleotide sequence ID" value="NZ_JANUGW010000015.1"/>
</dbReference>
<proteinExistence type="predicted"/>
<dbReference type="PANTHER" id="PTHR43877:SF2">
    <property type="entry name" value="AMINOALKYLPHOSPHONATE N-ACETYLTRANSFERASE-RELATED"/>
    <property type="match status" value="1"/>
</dbReference>
<dbReference type="InterPro" id="IPR050832">
    <property type="entry name" value="Bact_Acetyltransf"/>
</dbReference>
<evidence type="ECO:0000259" key="3">
    <source>
        <dbReference type="PROSITE" id="PS51186"/>
    </source>
</evidence>
<organism evidence="4 5">
    <name type="scientific">Massilia pinisoli</name>
    <dbReference type="NCBI Taxonomy" id="1772194"/>
    <lineage>
        <taxon>Bacteria</taxon>
        <taxon>Pseudomonadati</taxon>
        <taxon>Pseudomonadota</taxon>
        <taxon>Betaproteobacteria</taxon>
        <taxon>Burkholderiales</taxon>
        <taxon>Oxalobacteraceae</taxon>
        <taxon>Telluria group</taxon>
        <taxon>Massilia</taxon>
    </lineage>
</organism>
<evidence type="ECO:0000313" key="4">
    <source>
        <dbReference type="EMBL" id="MCS0583745.1"/>
    </source>
</evidence>
<protein>
    <submittedName>
        <fullName evidence="4">GNAT family N-acetyltransferase</fullName>
    </submittedName>
</protein>
<dbReference type="Pfam" id="PF00583">
    <property type="entry name" value="Acetyltransf_1"/>
    <property type="match status" value="1"/>
</dbReference>
<dbReference type="InterPro" id="IPR016181">
    <property type="entry name" value="Acyl_CoA_acyltransferase"/>
</dbReference>